<protein>
    <recommendedName>
        <fullName evidence="5">NAD/FAD-utilizing enzyme apparently involved in cell division</fullName>
    </recommendedName>
</protein>
<evidence type="ECO:0008006" key="5">
    <source>
        <dbReference type="Google" id="ProtNLM"/>
    </source>
</evidence>
<dbReference type="RefSeq" id="WP_249700835.1">
    <property type="nucleotide sequence ID" value="NZ_JAMFLX010000023.1"/>
</dbReference>
<dbReference type="Proteomes" id="UP001203338">
    <property type="component" value="Unassembled WGS sequence"/>
</dbReference>
<evidence type="ECO:0000256" key="1">
    <source>
        <dbReference type="SAM" id="MobiDB-lite"/>
    </source>
</evidence>
<keyword evidence="4" id="KW-1185">Reference proteome</keyword>
<evidence type="ECO:0000256" key="2">
    <source>
        <dbReference type="SAM" id="Phobius"/>
    </source>
</evidence>
<reference evidence="3 4" key="1">
    <citation type="submission" date="2022-05" db="EMBL/GenBank/DDBJ databases">
        <authorList>
            <person name="Park J.-S."/>
        </authorList>
    </citation>
    <scope>NUCLEOTIDE SEQUENCE [LARGE SCALE GENOMIC DNA]</scope>
    <source>
        <strain evidence="3 4">2012CJ34-2</strain>
    </source>
</reference>
<proteinExistence type="predicted"/>
<feature type="transmembrane region" description="Helical" evidence="2">
    <location>
        <begin position="90"/>
        <end position="113"/>
    </location>
</feature>
<sequence length="185" mass="20817">MKQHHYMFDYLDDLQHACADLEEMGIEHRNLHVAHNSQLSLDKRHLNGMGYFHDNDMVHSALRGFLFGILVAACTAFLLSTWLGHLEVGFIVTGFVTLIMLGFSTWVGGLIGASHDNWRLAPYHDQLSAGKSVLIVDVDSEQEQMVTRMMSAMHREASHTGESPTGESPFEGGWHLREKEIKQVA</sequence>
<feature type="region of interest" description="Disordered" evidence="1">
    <location>
        <begin position="153"/>
        <end position="172"/>
    </location>
</feature>
<keyword evidence="2" id="KW-1133">Transmembrane helix</keyword>
<gene>
    <name evidence="3" type="ORF">M3P05_15395</name>
</gene>
<comment type="caution">
    <text evidence="3">The sequence shown here is derived from an EMBL/GenBank/DDBJ whole genome shotgun (WGS) entry which is preliminary data.</text>
</comment>
<organism evidence="3 4">
    <name type="scientific">Parendozoicomonas callyspongiae</name>
    <dbReference type="NCBI Taxonomy" id="2942213"/>
    <lineage>
        <taxon>Bacteria</taxon>
        <taxon>Pseudomonadati</taxon>
        <taxon>Pseudomonadota</taxon>
        <taxon>Gammaproteobacteria</taxon>
        <taxon>Oceanospirillales</taxon>
        <taxon>Endozoicomonadaceae</taxon>
        <taxon>Parendozoicomonas</taxon>
    </lineage>
</organism>
<name>A0ABT0PIX2_9GAMM</name>
<dbReference type="EMBL" id="JAMFLX010000023">
    <property type="protein sequence ID" value="MCL6271308.1"/>
    <property type="molecule type" value="Genomic_DNA"/>
</dbReference>
<evidence type="ECO:0000313" key="4">
    <source>
        <dbReference type="Proteomes" id="UP001203338"/>
    </source>
</evidence>
<feature type="transmembrane region" description="Helical" evidence="2">
    <location>
        <begin position="65"/>
        <end position="84"/>
    </location>
</feature>
<accession>A0ABT0PIX2</accession>
<keyword evidence="2" id="KW-0812">Transmembrane</keyword>
<evidence type="ECO:0000313" key="3">
    <source>
        <dbReference type="EMBL" id="MCL6271308.1"/>
    </source>
</evidence>
<keyword evidence="2" id="KW-0472">Membrane</keyword>